<dbReference type="AlphaFoldDB" id="A0A5E4AC15"/>
<organism evidence="2 3">
    <name type="scientific">Marmota monax</name>
    <name type="common">Woodchuck</name>
    <dbReference type="NCBI Taxonomy" id="9995"/>
    <lineage>
        <taxon>Eukaryota</taxon>
        <taxon>Metazoa</taxon>
        <taxon>Chordata</taxon>
        <taxon>Craniata</taxon>
        <taxon>Vertebrata</taxon>
        <taxon>Euteleostomi</taxon>
        <taxon>Mammalia</taxon>
        <taxon>Eutheria</taxon>
        <taxon>Euarchontoglires</taxon>
        <taxon>Glires</taxon>
        <taxon>Rodentia</taxon>
        <taxon>Sciuromorpha</taxon>
        <taxon>Sciuridae</taxon>
        <taxon>Xerinae</taxon>
        <taxon>Marmotini</taxon>
        <taxon>Marmota</taxon>
    </lineage>
</organism>
<reference evidence="2" key="1">
    <citation type="submission" date="2019-04" db="EMBL/GenBank/DDBJ databases">
        <authorList>
            <person name="Alioto T."/>
            <person name="Alioto T."/>
        </authorList>
    </citation>
    <scope>NUCLEOTIDE SEQUENCE [LARGE SCALE GENOMIC DNA]</scope>
</reference>
<name>A0A5E4AC15_MARMO</name>
<sequence>MGHSPPRTFLDPWGRLVRLLHSPPEPCFRRPSTWDWRPLPTWPSSVSNYVPSTRHPRNQDVYFPEQDEFESKTFSTQTYREGLRSIFPSDDRRTLEVEDGHVTVHTNVRRPALGDPPVRVWELRERETGKTNGTTTLPSPDYTTRYRPETSPNPPVDPVRLSPRSGHRY</sequence>
<accession>A0A5E4AC15</accession>
<dbReference type="Proteomes" id="UP000335636">
    <property type="component" value="Unassembled WGS sequence"/>
</dbReference>
<keyword evidence="3" id="KW-1185">Reference proteome</keyword>
<evidence type="ECO:0000313" key="2">
    <source>
        <dbReference type="EMBL" id="VTJ54191.1"/>
    </source>
</evidence>
<dbReference type="EMBL" id="CABDUW010000036">
    <property type="protein sequence ID" value="VTJ54191.1"/>
    <property type="molecule type" value="Genomic_DNA"/>
</dbReference>
<comment type="caution">
    <text evidence="2">The sequence shown here is derived from an EMBL/GenBank/DDBJ whole genome shotgun (WGS) entry which is preliminary data.</text>
</comment>
<evidence type="ECO:0000256" key="1">
    <source>
        <dbReference type="SAM" id="MobiDB-lite"/>
    </source>
</evidence>
<feature type="compositionally biased region" description="Polar residues" evidence="1">
    <location>
        <begin position="130"/>
        <end position="142"/>
    </location>
</feature>
<proteinExistence type="predicted"/>
<protein>
    <submittedName>
        <fullName evidence="2">Uncharacterized protein</fullName>
    </submittedName>
</protein>
<feature type="region of interest" description="Disordered" evidence="1">
    <location>
        <begin position="123"/>
        <end position="169"/>
    </location>
</feature>
<gene>
    <name evidence="2" type="ORF">MONAX_5E043203</name>
</gene>
<evidence type="ECO:0000313" key="3">
    <source>
        <dbReference type="Proteomes" id="UP000335636"/>
    </source>
</evidence>